<dbReference type="InterPro" id="IPR051198">
    <property type="entry name" value="BchE-like"/>
</dbReference>
<dbReference type="AlphaFoldDB" id="A0A1W1IBB1"/>
<reference evidence="8 9" key="1">
    <citation type="submission" date="2017-03" db="EMBL/GenBank/DDBJ databases">
        <authorList>
            <person name="Afonso C.L."/>
            <person name="Miller P.J."/>
            <person name="Scott M.A."/>
            <person name="Spackman E."/>
            <person name="Goraichik I."/>
            <person name="Dimitrov K.M."/>
            <person name="Suarez D.L."/>
            <person name="Swayne D.E."/>
        </authorList>
    </citation>
    <scope>NUCLEOTIDE SEQUENCE [LARGE SCALE GENOMIC DNA]</scope>
    <source>
        <strain evidence="8">Genome sequencing of Nitrospira japonica strain NJ11</strain>
    </source>
</reference>
<evidence type="ECO:0000313" key="8">
    <source>
        <dbReference type="EMBL" id="SLM50265.1"/>
    </source>
</evidence>
<dbReference type="Pfam" id="PF02310">
    <property type="entry name" value="B12-binding"/>
    <property type="match status" value="1"/>
</dbReference>
<evidence type="ECO:0000313" key="9">
    <source>
        <dbReference type="Proteomes" id="UP000192042"/>
    </source>
</evidence>
<dbReference type="STRING" id="1325564.NSJP_4098"/>
<dbReference type="EMBL" id="LT828648">
    <property type="protein sequence ID" value="SLM50265.1"/>
    <property type="molecule type" value="Genomic_DNA"/>
</dbReference>
<dbReference type="SUPFAM" id="SSF102114">
    <property type="entry name" value="Radical SAM enzymes"/>
    <property type="match status" value="1"/>
</dbReference>
<keyword evidence="4" id="KW-0408">Iron</keyword>
<feature type="domain" description="Radical SAM core" evidence="7">
    <location>
        <begin position="192"/>
        <end position="431"/>
    </location>
</feature>
<dbReference type="InterPro" id="IPR007197">
    <property type="entry name" value="rSAM"/>
</dbReference>
<dbReference type="PROSITE" id="PS51918">
    <property type="entry name" value="RADICAL_SAM"/>
    <property type="match status" value="1"/>
</dbReference>
<protein>
    <submittedName>
        <fullName evidence="8">Uncharacterized protein</fullName>
    </submittedName>
</protein>
<dbReference type="Gene3D" id="3.40.50.280">
    <property type="entry name" value="Cobalamin-binding domain"/>
    <property type="match status" value="1"/>
</dbReference>
<dbReference type="KEGG" id="nja:NSJP_4098"/>
<dbReference type="InterPro" id="IPR058240">
    <property type="entry name" value="rSAM_sf"/>
</dbReference>
<keyword evidence="3" id="KW-0479">Metal-binding</keyword>
<evidence type="ECO:0000259" key="7">
    <source>
        <dbReference type="PROSITE" id="PS51918"/>
    </source>
</evidence>
<organism evidence="8 9">
    <name type="scientific">Nitrospira japonica</name>
    <dbReference type="NCBI Taxonomy" id="1325564"/>
    <lineage>
        <taxon>Bacteria</taxon>
        <taxon>Pseudomonadati</taxon>
        <taxon>Nitrospirota</taxon>
        <taxon>Nitrospiria</taxon>
        <taxon>Nitrospirales</taxon>
        <taxon>Nitrospiraceae</taxon>
        <taxon>Nitrospira</taxon>
    </lineage>
</organism>
<evidence type="ECO:0000256" key="2">
    <source>
        <dbReference type="ARBA" id="ARBA00022691"/>
    </source>
</evidence>
<evidence type="ECO:0000256" key="5">
    <source>
        <dbReference type="ARBA" id="ARBA00023014"/>
    </source>
</evidence>
<dbReference type="InterPro" id="IPR034466">
    <property type="entry name" value="Methyltransferase_Class_B"/>
</dbReference>
<dbReference type="SFLD" id="SFLDG01082">
    <property type="entry name" value="B12-binding_domain_containing"/>
    <property type="match status" value="1"/>
</dbReference>
<dbReference type="GO" id="GO:0046872">
    <property type="term" value="F:metal ion binding"/>
    <property type="evidence" value="ECO:0007669"/>
    <property type="project" value="UniProtKB-KW"/>
</dbReference>
<dbReference type="OrthoDB" id="9801424at2"/>
<dbReference type="CDD" id="cd01335">
    <property type="entry name" value="Radical_SAM"/>
    <property type="match status" value="1"/>
</dbReference>
<evidence type="ECO:0000256" key="3">
    <source>
        <dbReference type="ARBA" id="ARBA00022723"/>
    </source>
</evidence>
<dbReference type="PANTHER" id="PTHR43409">
    <property type="entry name" value="ANAEROBIC MAGNESIUM-PROTOPORPHYRIN IX MONOMETHYL ESTER CYCLASE-RELATED"/>
    <property type="match status" value="1"/>
</dbReference>
<dbReference type="Gene3D" id="3.80.30.20">
    <property type="entry name" value="tm_1862 like domain"/>
    <property type="match status" value="1"/>
</dbReference>
<dbReference type="InterPro" id="IPR023404">
    <property type="entry name" value="rSAM_horseshoe"/>
</dbReference>
<keyword evidence="2" id="KW-0949">S-adenosyl-L-methionine</keyword>
<dbReference type="Pfam" id="PF04055">
    <property type="entry name" value="Radical_SAM"/>
    <property type="match status" value="1"/>
</dbReference>
<accession>A0A1W1IBB1</accession>
<dbReference type="RefSeq" id="WP_080888389.1">
    <property type="nucleotide sequence ID" value="NZ_LT828648.1"/>
</dbReference>
<dbReference type="GO" id="GO:0003824">
    <property type="term" value="F:catalytic activity"/>
    <property type="evidence" value="ECO:0007669"/>
    <property type="project" value="InterPro"/>
</dbReference>
<proteinExistence type="predicted"/>
<keyword evidence="9" id="KW-1185">Reference proteome</keyword>
<dbReference type="SMART" id="SM00729">
    <property type="entry name" value="Elp3"/>
    <property type="match status" value="1"/>
</dbReference>
<name>A0A1W1IBB1_9BACT</name>
<dbReference type="SFLD" id="SFLDG01123">
    <property type="entry name" value="methyltransferase_(Class_B)"/>
    <property type="match status" value="1"/>
</dbReference>
<evidence type="ECO:0000256" key="1">
    <source>
        <dbReference type="ARBA" id="ARBA00001966"/>
    </source>
</evidence>
<dbReference type="PROSITE" id="PS51332">
    <property type="entry name" value="B12_BINDING"/>
    <property type="match status" value="1"/>
</dbReference>
<dbReference type="InterPro" id="IPR006158">
    <property type="entry name" value="Cobalamin-bd"/>
</dbReference>
<keyword evidence="5" id="KW-0411">Iron-sulfur</keyword>
<evidence type="ECO:0000256" key="4">
    <source>
        <dbReference type="ARBA" id="ARBA00023004"/>
    </source>
</evidence>
<dbReference type="Proteomes" id="UP000192042">
    <property type="component" value="Chromosome I"/>
</dbReference>
<dbReference type="GO" id="GO:0031419">
    <property type="term" value="F:cobalamin binding"/>
    <property type="evidence" value="ECO:0007669"/>
    <property type="project" value="InterPro"/>
</dbReference>
<gene>
    <name evidence="8" type="ORF">NSJP_4098</name>
</gene>
<evidence type="ECO:0000259" key="6">
    <source>
        <dbReference type="PROSITE" id="PS51332"/>
    </source>
</evidence>
<sequence length="509" mass="56463">MIDHVCLIIPPSLFLLDERVFMSLGILKVAAVLEQEGVTVELLDLSGVSNYEEALAAHLEISPAQCFGLTATTPQMPAATSIHRTIRRLRPTARIILGGPHATLVCAAAKHERKRSVIGRAARAVKQLTGMFDVLVAGDGEFAVLEALQEAPAGIIDGDDPRSQRFLTHAALERLPFPARHLVDVSSYRFSIDGTRALSMIAQLGCPFGCGFCGGRTSPSLRRIRTRSPEHIVNEMVHLYQAYGVTGFMLYDDELNVNPKMVSLMSLIANTQQRLGIEFRLRGFIKAELFTDEQAGAMYEAGFRWILVGFESAHPRILDNIQKQATREENARCMDIARRHHLKVKALMSLGHPGESEETVQATRDWLVETGPDDFDATVITTYPGTPYFDEAVETSPGTWTYTCRGSQDRLHSVEVDYRHVAEYYKGAPGNYTAFVYTDYLTSGRLVELRDELETDVRAKLALPFNPADPGLRYEHSMGQGSLPPFILRASSPSTMRAGNRTLRILPSR</sequence>
<dbReference type="GO" id="GO:0051539">
    <property type="term" value="F:4 iron, 4 sulfur cluster binding"/>
    <property type="evidence" value="ECO:0007669"/>
    <property type="project" value="UniProtKB-KW"/>
</dbReference>
<dbReference type="InterPro" id="IPR006638">
    <property type="entry name" value="Elp3/MiaA/NifB-like_rSAM"/>
</dbReference>
<dbReference type="SFLD" id="SFLDS00029">
    <property type="entry name" value="Radical_SAM"/>
    <property type="match status" value="1"/>
</dbReference>
<feature type="domain" description="B12-binding" evidence="6">
    <location>
        <begin position="8"/>
        <end position="158"/>
    </location>
</feature>
<comment type="cofactor">
    <cofactor evidence="1">
        <name>[4Fe-4S] cluster</name>
        <dbReference type="ChEBI" id="CHEBI:49883"/>
    </cofactor>
</comment>